<dbReference type="Proteomes" id="UP000199013">
    <property type="component" value="Unassembled WGS sequence"/>
</dbReference>
<comment type="similarity">
    <text evidence="1">Belongs to the PemK/MazF family.</text>
</comment>
<dbReference type="Gene3D" id="2.30.30.110">
    <property type="match status" value="1"/>
</dbReference>
<dbReference type="PANTHER" id="PTHR33988:SF2">
    <property type="entry name" value="ENDORIBONUCLEASE MAZF"/>
    <property type="match status" value="1"/>
</dbReference>
<keyword evidence="2" id="KW-1277">Toxin-antitoxin system</keyword>
<name>A0A1C3NWW6_9ACTN</name>
<proteinExistence type="inferred from homology"/>
<accession>A0A1C3NWW6</accession>
<evidence type="ECO:0000256" key="2">
    <source>
        <dbReference type="ARBA" id="ARBA00022649"/>
    </source>
</evidence>
<evidence type="ECO:0000256" key="1">
    <source>
        <dbReference type="ARBA" id="ARBA00007521"/>
    </source>
</evidence>
<dbReference type="GO" id="GO:0006402">
    <property type="term" value="P:mRNA catabolic process"/>
    <property type="evidence" value="ECO:0007669"/>
    <property type="project" value="TreeGrafter"/>
</dbReference>
<dbReference type="GO" id="GO:0004521">
    <property type="term" value="F:RNA endonuclease activity"/>
    <property type="evidence" value="ECO:0007669"/>
    <property type="project" value="TreeGrafter"/>
</dbReference>
<protein>
    <submittedName>
        <fullName evidence="3">Uncharacterized protein</fullName>
    </submittedName>
</protein>
<keyword evidence="4" id="KW-1185">Reference proteome</keyword>
<evidence type="ECO:0000313" key="3">
    <source>
        <dbReference type="EMBL" id="SBW21741.1"/>
    </source>
</evidence>
<dbReference type="GO" id="GO:0003677">
    <property type="term" value="F:DNA binding"/>
    <property type="evidence" value="ECO:0007669"/>
    <property type="project" value="InterPro"/>
</dbReference>
<organism evidence="3 4">
    <name type="scientific">Candidatus Protofrankia californiensis</name>
    <dbReference type="NCBI Taxonomy" id="1839754"/>
    <lineage>
        <taxon>Bacteria</taxon>
        <taxon>Bacillati</taxon>
        <taxon>Actinomycetota</taxon>
        <taxon>Actinomycetes</taxon>
        <taxon>Frankiales</taxon>
        <taxon>Frankiaceae</taxon>
        <taxon>Protofrankia</taxon>
    </lineage>
</organism>
<dbReference type="GO" id="GO:0016075">
    <property type="term" value="P:rRNA catabolic process"/>
    <property type="evidence" value="ECO:0007669"/>
    <property type="project" value="TreeGrafter"/>
</dbReference>
<dbReference type="SUPFAM" id="SSF50118">
    <property type="entry name" value="Cell growth inhibitor/plasmid maintenance toxic component"/>
    <property type="match status" value="1"/>
</dbReference>
<dbReference type="Pfam" id="PF02452">
    <property type="entry name" value="PemK_toxin"/>
    <property type="match status" value="1"/>
</dbReference>
<reference evidence="4" key="1">
    <citation type="submission" date="2016-02" db="EMBL/GenBank/DDBJ databases">
        <authorList>
            <person name="Wibberg D."/>
        </authorList>
    </citation>
    <scope>NUCLEOTIDE SEQUENCE [LARGE SCALE GENOMIC DNA]</scope>
</reference>
<sequence length="104" mass="11546">MDFGHPLGSEQAGMRPAVVVASELHCRFPIDMTIVVPTTARDRGLPHHVPITSRESGLNRPSWARTENITAISTRRMPSGQSIGELAPTETNDVNRWIHRMIAH</sequence>
<evidence type="ECO:0000313" key="4">
    <source>
        <dbReference type="Proteomes" id="UP000199013"/>
    </source>
</evidence>
<dbReference type="InterPro" id="IPR011067">
    <property type="entry name" value="Plasmid_toxin/cell-grow_inhib"/>
</dbReference>
<dbReference type="EMBL" id="FLUV01000879">
    <property type="protein sequence ID" value="SBW21741.1"/>
    <property type="molecule type" value="Genomic_DNA"/>
</dbReference>
<dbReference type="AlphaFoldDB" id="A0A1C3NWW6"/>
<dbReference type="InterPro" id="IPR003477">
    <property type="entry name" value="PemK-like"/>
</dbReference>
<gene>
    <name evidence="3" type="ORF">FDG2_2106</name>
</gene>
<dbReference type="PANTHER" id="PTHR33988">
    <property type="entry name" value="ENDORIBONUCLEASE MAZF-RELATED"/>
    <property type="match status" value="1"/>
</dbReference>